<keyword evidence="5" id="KW-1003">Cell membrane</keyword>
<dbReference type="InterPro" id="IPR002033">
    <property type="entry name" value="TatC"/>
</dbReference>
<dbReference type="EMBL" id="OOGT01000107">
    <property type="protein sequence ID" value="SPL71119.1"/>
    <property type="molecule type" value="Genomic_DNA"/>
</dbReference>
<name>A0A2U3N0N8_9GAMM</name>
<comment type="subcellular location">
    <subcellularLocation>
        <location evidence="5">Cell membrane</location>
        <topology evidence="5">Multi-pass membrane protein</topology>
    </subcellularLocation>
    <subcellularLocation>
        <location evidence="1">Membrane</location>
        <topology evidence="1">Multi-pass membrane protein</topology>
    </subcellularLocation>
</comment>
<dbReference type="GO" id="GO:0033281">
    <property type="term" value="C:TAT protein transport complex"/>
    <property type="evidence" value="ECO:0007669"/>
    <property type="project" value="UniProtKB-UniRule"/>
</dbReference>
<evidence type="ECO:0000256" key="3">
    <source>
        <dbReference type="ARBA" id="ARBA00022989"/>
    </source>
</evidence>
<dbReference type="InParanoid" id="A0A2U3N0N8"/>
<feature type="transmembrane region" description="Helical" evidence="5">
    <location>
        <begin position="173"/>
        <end position="200"/>
    </location>
</feature>
<keyword evidence="3 5" id="KW-1133">Transmembrane helix</keyword>
<protein>
    <recommendedName>
        <fullName evidence="5">Sec-independent protein translocase protein TatC</fullName>
    </recommendedName>
</protein>
<reference evidence="8" key="1">
    <citation type="submission" date="2018-03" db="EMBL/GenBank/DDBJ databases">
        <authorList>
            <person name="Blom J."/>
        </authorList>
    </citation>
    <scope>NUCLEOTIDE SEQUENCE [LARGE SCALE GENOMIC DNA]</scope>
    <source>
        <strain evidence="8">KPC-SM-21</strain>
    </source>
</reference>
<dbReference type="GO" id="GO:0043953">
    <property type="term" value="P:protein transport by the Tat complex"/>
    <property type="evidence" value="ECO:0007669"/>
    <property type="project" value="UniProtKB-UniRule"/>
</dbReference>
<evidence type="ECO:0000256" key="2">
    <source>
        <dbReference type="ARBA" id="ARBA00022692"/>
    </source>
</evidence>
<keyword evidence="5" id="KW-0811">Translocation</keyword>
<keyword evidence="5" id="KW-0813">Transport</keyword>
<dbReference type="HAMAP" id="MF_00902">
    <property type="entry name" value="TatC"/>
    <property type="match status" value="1"/>
</dbReference>
<feature type="region of interest" description="Disordered" evidence="6">
    <location>
        <begin position="1"/>
        <end position="21"/>
    </location>
</feature>
<proteinExistence type="inferred from homology"/>
<comment type="subunit">
    <text evidence="5">The Tat system comprises two distinct complexes: a TatABC complex, containing multiple copies of TatA, TatB and TatC subunits, and a separate TatA complex, containing only TatA subunits. Substrates initially bind to the TatABC complex, which probably triggers association of the separate TatA complex to form the active translocon.</text>
</comment>
<keyword evidence="8" id="KW-1185">Reference proteome</keyword>
<dbReference type="AlphaFoldDB" id="A0A2U3N0N8"/>
<feature type="transmembrane region" description="Helical" evidence="5">
    <location>
        <begin position="126"/>
        <end position="153"/>
    </location>
</feature>
<feature type="compositionally biased region" description="Polar residues" evidence="6">
    <location>
        <begin position="1"/>
        <end position="13"/>
    </location>
</feature>
<accession>A0A2U3N0N8</accession>
<feature type="transmembrane region" description="Helical" evidence="5">
    <location>
        <begin position="234"/>
        <end position="252"/>
    </location>
</feature>
<keyword evidence="2 5" id="KW-0812">Transmembrane</keyword>
<gene>
    <name evidence="7" type="primary">tatC_2</name>
    <name evidence="5" type="synonym">tatC</name>
    <name evidence="7" type="ORF">KPC_2297</name>
</gene>
<keyword evidence="5" id="KW-0653">Protein transport</keyword>
<feature type="transmembrane region" description="Helical" evidence="5">
    <location>
        <begin position="39"/>
        <end position="57"/>
    </location>
</feature>
<evidence type="ECO:0000313" key="7">
    <source>
        <dbReference type="EMBL" id="SPL71119.1"/>
    </source>
</evidence>
<dbReference type="GO" id="GO:0065002">
    <property type="term" value="P:intracellular protein transmembrane transport"/>
    <property type="evidence" value="ECO:0007669"/>
    <property type="project" value="TreeGrafter"/>
</dbReference>
<dbReference type="FunCoup" id="A0A2U3N0N8">
    <property type="interactions" value="539"/>
</dbReference>
<dbReference type="PRINTS" id="PR01840">
    <property type="entry name" value="TATCFAMILY"/>
</dbReference>
<sequence>MTTSLTPQVQNPADETIDPRGQLESMPITSHLMVLRKHLMKIVGVLIAIFFCLLPFANKTYSTLSEPLRAQLPVNSSMIATDVTATFMAPFKLNFFIALMLAMPFIIYQLWAYVKPALYEKEKNLAFPLLVGSITLFYAGIAFAYYIALPSILHFFISVSPDTVAPMTDINSYLTFCLKLFLVFGVTFEIPIITLLLILAGFVTTKTLAEKRRFIIVGCFFVAMFMTPPDAISMIMLAIPMWMLFELGLLFGKVIEKRKKVEAQSQ</sequence>
<evidence type="ECO:0000256" key="6">
    <source>
        <dbReference type="SAM" id="MobiDB-lite"/>
    </source>
</evidence>
<dbReference type="NCBIfam" id="TIGR00945">
    <property type="entry name" value="tatC"/>
    <property type="match status" value="1"/>
</dbReference>
<dbReference type="OrthoDB" id="9777044at2"/>
<comment type="function">
    <text evidence="5">Part of the twin-arginine translocation (Tat) system that transports large folded proteins containing a characteristic twin-arginine motif in their signal peptide across membranes. Together with TatB, TatC is part of a receptor directly interacting with Tat signal peptides.</text>
</comment>
<dbReference type="Proteomes" id="UP000245974">
    <property type="component" value="Unassembled WGS sequence"/>
</dbReference>
<dbReference type="PANTHER" id="PTHR30371:SF0">
    <property type="entry name" value="SEC-INDEPENDENT PROTEIN TRANSLOCASE PROTEIN TATC, CHLOROPLASTIC-RELATED"/>
    <property type="match status" value="1"/>
</dbReference>
<evidence type="ECO:0000313" key="8">
    <source>
        <dbReference type="Proteomes" id="UP000245974"/>
    </source>
</evidence>
<dbReference type="GO" id="GO:0009977">
    <property type="term" value="F:proton motive force dependent protein transmembrane transporter activity"/>
    <property type="evidence" value="ECO:0007669"/>
    <property type="project" value="TreeGrafter"/>
</dbReference>
<dbReference type="Pfam" id="PF00902">
    <property type="entry name" value="TatC"/>
    <property type="match status" value="1"/>
</dbReference>
<evidence type="ECO:0000256" key="1">
    <source>
        <dbReference type="ARBA" id="ARBA00004141"/>
    </source>
</evidence>
<organism evidence="7 8">
    <name type="scientific">Acinetobacter stercoris</name>
    <dbReference type="NCBI Taxonomy" id="2126983"/>
    <lineage>
        <taxon>Bacteria</taxon>
        <taxon>Pseudomonadati</taxon>
        <taxon>Pseudomonadota</taxon>
        <taxon>Gammaproteobacteria</taxon>
        <taxon>Moraxellales</taxon>
        <taxon>Moraxellaceae</taxon>
        <taxon>Acinetobacter</taxon>
    </lineage>
</organism>
<dbReference type="PANTHER" id="PTHR30371">
    <property type="entry name" value="SEC-INDEPENDENT PROTEIN TRANSLOCASE PROTEIN TATC"/>
    <property type="match status" value="1"/>
</dbReference>
<evidence type="ECO:0000256" key="4">
    <source>
        <dbReference type="ARBA" id="ARBA00023136"/>
    </source>
</evidence>
<comment type="similarity">
    <text evidence="5">Belongs to the TatC family.</text>
</comment>
<evidence type="ECO:0000256" key="5">
    <source>
        <dbReference type="HAMAP-Rule" id="MF_00902"/>
    </source>
</evidence>
<feature type="transmembrane region" description="Helical" evidence="5">
    <location>
        <begin position="95"/>
        <end position="114"/>
    </location>
</feature>
<keyword evidence="4 5" id="KW-0472">Membrane</keyword>
<feature type="transmembrane region" description="Helical" evidence="5">
    <location>
        <begin position="212"/>
        <end position="228"/>
    </location>
</feature>